<reference evidence="3 4" key="1">
    <citation type="submission" date="2018-12" db="EMBL/GenBank/DDBJ databases">
        <authorList>
            <consortium name="Pathogen Informatics"/>
        </authorList>
    </citation>
    <scope>NUCLEOTIDE SEQUENCE [LARGE SCALE GENOMIC DNA]</scope>
    <source>
        <strain evidence="3 4">NCTC10485</strain>
    </source>
</reference>
<dbReference type="AlphaFoldDB" id="A0A3S4RPC5"/>
<dbReference type="Gene3D" id="3.40.50.1820">
    <property type="entry name" value="alpha/beta hydrolase"/>
    <property type="match status" value="1"/>
</dbReference>
<evidence type="ECO:0000256" key="1">
    <source>
        <dbReference type="ARBA" id="ARBA00022729"/>
    </source>
</evidence>
<evidence type="ECO:0000313" key="3">
    <source>
        <dbReference type="EMBL" id="VEG45490.1"/>
    </source>
</evidence>
<evidence type="ECO:0000313" key="4">
    <source>
        <dbReference type="Proteomes" id="UP000282551"/>
    </source>
</evidence>
<keyword evidence="1" id="KW-0732">Signal</keyword>
<gene>
    <name evidence="3" type="ORF">NCTC10485_00614</name>
</gene>
<dbReference type="SUPFAM" id="SSF53474">
    <property type="entry name" value="alpha/beta-Hydrolases"/>
    <property type="match status" value="1"/>
</dbReference>
<organism evidence="3 4">
    <name type="scientific">Mycolicibacterium chitae</name>
    <name type="common">Mycobacterium chitae</name>
    <dbReference type="NCBI Taxonomy" id="1792"/>
    <lineage>
        <taxon>Bacteria</taxon>
        <taxon>Bacillati</taxon>
        <taxon>Actinomycetota</taxon>
        <taxon>Actinomycetes</taxon>
        <taxon>Mycobacteriales</taxon>
        <taxon>Mycobacteriaceae</taxon>
        <taxon>Mycolicibacterium</taxon>
    </lineage>
</organism>
<dbReference type="GO" id="GO:0016787">
    <property type="term" value="F:hydrolase activity"/>
    <property type="evidence" value="ECO:0007669"/>
    <property type="project" value="UniProtKB-KW"/>
</dbReference>
<name>A0A3S4RPC5_MYCCI</name>
<dbReference type="OrthoDB" id="4379260at2"/>
<keyword evidence="2" id="KW-0378">Hydrolase</keyword>
<dbReference type="InterPro" id="IPR010126">
    <property type="entry name" value="Esterase_phb"/>
</dbReference>
<evidence type="ECO:0000256" key="2">
    <source>
        <dbReference type="ARBA" id="ARBA00022801"/>
    </source>
</evidence>
<protein>
    <submittedName>
        <fullName evidence="3">Esterase PHB depolymerase</fullName>
    </submittedName>
</protein>
<dbReference type="EMBL" id="LR134355">
    <property type="protein sequence ID" value="VEG45490.1"/>
    <property type="molecule type" value="Genomic_DNA"/>
</dbReference>
<dbReference type="RefSeq" id="WP_126332388.1">
    <property type="nucleotide sequence ID" value="NZ_AP022604.1"/>
</dbReference>
<dbReference type="Pfam" id="PF10503">
    <property type="entry name" value="Esterase_PHB"/>
    <property type="match status" value="1"/>
</dbReference>
<dbReference type="GO" id="GO:0005576">
    <property type="term" value="C:extracellular region"/>
    <property type="evidence" value="ECO:0007669"/>
    <property type="project" value="InterPro"/>
</dbReference>
<accession>A0A3S4RPC5</accession>
<proteinExistence type="predicted"/>
<sequence length="369" mass="39808">MRPQERVRTVARALGGVLPRSADALSGTEGWTPWSPRGLRQLGEVALDELVVTGMTLTAPPPSLRSEVSGYGRVAEALTAAGVPAAYPDPDPLRVSSVRRRLAGRFTFEELTYTHDPRLPDCLQPNGGPATAACHIVRHRGGPRPWLVWVHGAGQGGLTDFAVARIGRLHYGLGYNVAMPIQPGHGVRRRRWPTYPDTDPVANVAGMMRTVSEVRAVIRWLHPQASSIALAGLSLGSGVAALVAGFEEVDGVALYTPILGLNAMIANHLHRWGGAADEVGAVLGSPEVAALTSVIDPLALEPTAPRQRRLIVGAWHDQMAMRAPALALHERWGGEIYWHQGGHVGHLFAGGVQRKTERFLRSVERERRA</sequence>
<keyword evidence="4" id="KW-1185">Reference proteome</keyword>
<dbReference type="InterPro" id="IPR029058">
    <property type="entry name" value="AB_hydrolase_fold"/>
</dbReference>
<dbReference type="Proteomes" id="UP000282551">
    <property type="component" value="Chromosome"/>
</dbReference>